<accession>A0A8J2JZS4</accession>
<evidence type="ECO:0000313" key="1">
    <source>
        <dbReference type="EMBL" id="CAG7730020.1"/>
    </source>
</evidence>
<protein>
    <submittedName>
        <fullName evidence="1">Uncharacterized protein</fullName>
    </submittedName>
</protein>
<feature type="non-terminal residue" evidence="1">
    <location>
        <position position="26"/>
    </location>
</feature>
<dbReference type="AlphaFoldDB" id="A0A8J2JZS4"/>
<gene>
    <name evidence="1" type="ORF">AFUS01_LOCUS18698</name>
</gene>
<sequence>TPNVFLVAGSWDNNVRCWEVERTTGK</sequence>
<dbReference type="EMBL" id="CAJVCH010187958">
    <property type="protein sequence ID" value="CAG7730020.1"/>
    <property type="molecule type" value="Genomic_DNA"/>
</dbReference>
<comment type="caution">
    <text evidence="1">The sequence shown here is derived from an EMBL/GenBank/DDBJ whole genome shotgun (WGS) entry which is preliminary data.</text>
</comment>
<feature type="non-terminal residue" evidence="1">
    <location>
        <position position="1"/>
    </location>
</feature>
<evidence type="ECO:0000313" key="2">
    <source>
        <dbReference type="Proteomes" id="UP000708208"/>
    </source>
</evidence>
<keyword evidence="2" id="KW-1185">Reference proteome</keyword>
<proteinExistence type="predicted"/>
<organism evidence="1 2">
    <name type="scientific">Allacma fusca</name>
    <dbReference type="NCBI Taxonomy" id="39272"/>
    <lineage>
        <taxon>Eukaryota</taxon>
        <taxon>Metazoa</taxon>
        <taxon>Ecdysozoa</taxon>
        <taxon>Arthropoda</taxon>
        <taxon>Hexapoda</taxon>
        <taxon>Collembola</taxon>
        <taxon>Symphypleona</taxon>
        <taxon>Sminthuridae</taxon>
        <taxon>Allacma</taxon>
    </lineage>
</organism>
<reference evidence="1" key="1">
    <citation type="submission" date="2021-06" db="EMBL/GenBank/DDBJ databases">
        <authorList>
            <person name="Hodson N. C."/>
            <person name="Mongue J. A."/>
            <person name="Jaron S. K."/>
        </authorList>
    </citation>
    <scope>NUCLEOTIDE SEQUENCE</scope>
</reference>
<name>A0A8J2JZS4_9HEXA</name>
<dbReference type="Proteomes" id="UP000708208">
    <property type="component" value="Unassembled WGS sequence"/>
</dbReference>